<evidence type="ECO:0000313" key="1">
    <source>
        <dbReference type="EMBL" id="SVA52501.1"/>
    </source>
</evidence>
<protein>
    <submittedName>
        <fullName evidence="1">Uncharacterized protein</fullName>
    </submittedName>
</protein>
<name>A0A381WJN3_9ZZZZ</name>
<sequence length="94" mass="10631">MQPIEMSDPAKIEEFLSKICLGGKGFTTECLLVDAYDAGLDYPDYLKAEGEDPDASYEGKSPAWAKYHMRQGKRVFMVYGDEGKDRRTHFSETP</sequence>
<organism evidence="1">
    <name type="scientific">marine metagenome</name>
    <dbReference type="NCBI Taxonomy" id="408172"/>
    <lineage>
        <taxon>unclassified sequences</taxon>
        <taxon>metagenomes</taxon>
        <taxon>ecological metagenomes</taxon>
    </lineage>
</organism>
<gene>
    <name evidence="1" type="ORF">METZ01_LOCUS105355</name>
</gene>
<dbReference type="AlphaFoldDB" id="A0A381WJN3"/>
<dbReference type="EMBL" id="UINC01011965">
    <property type="protein sequence ID" value="SVA52501.1"/>
    <property type="molecule type" value="Genomic_DNA"/>
</dbReference>
<proteinExistence type="predicted"/>
<reference evidence="1" key="1">
    <citation type="submission" date="2018-05" db="EMBL/GenBank/DDBJ databases">
        <authorList>
            <person name="Lanie J.A."/>
            <person name="Ng W.-L."/>
            <person name="Kazmierczak K.M."/>
            <person name="Andrzejewski T.M."/>
            <person name="Davidsen T.M."/>
            <person name="Wayne K.J."/>
            <person name="Tettelin H."/>
            <person name="Glass J.I."/>
            <person name="Rusch D."/>
            <person name="Podicherti R."/>
            <person name="Tsui H.-C.T."/>
            <person name="Winkler M.E."/>
        </authorList>
    </citation>
    <scope>NUCLEOTIDE SEQUENCE</scope>
</reference>
<accession>A0A381WJN3</accession>